<evidence type="ECO:0000256" key="4">
    <source>
        <dbReference type="ARBA" id="ARBA00022989"/>
    </source>
</evidence>
<feature type="transmembrane region" description="Helical" evidence="7">
    <location>
        <begin position="202"/>
        <end position="220"/>
    </location>
</feature>
<evidence type="ECO:0000259" key="8">
    <source>
        <dbReference type="Pfam" id="PF02687"/>
    </source>
</evidence>
<feature type="transmembrane region" description="Helical" evidence="7">
    <location>
        <begin position="420"/>
        <end position="442"/>
    </location>
</feature>
<evidence type="ECO:0000256" key="7">
    <source>
        <dbReference type="SAM" id="Phobius"/>
    </source>
</evidence>
<feature type="domain" description="ABC3 transporter permease C-terminal" evidence="8">
    <location>
        <begin position="57"/>
        <end position="162"/>
    </location>
</feature>
<dbReference type="EMBL" id="BMCU01000003">
    <property type="protein sequence ID" value="GGG16814.1"/>
    <property type="molecule type" value="Genomic_DNA"/>
</dbReference>
<protein>
    <recommendedName>
        <fullName evidence="8">ABC3 transporter permease C-terminal domain-containing protein</fullName>
    </recommendedName>
</protein>
<evidence type="ECO:0000256" key="3">
    <source>
        <dbReference type="ARBA" id="ARBA00022692"/>
    </source>
</evidence>
<feature type="transmembrane region" description="Helical" evidence="7">
    <location>
        <begin position="374"/>
        <end position="400"/>
    </location>
</feature>
<keyword evidence="4 7" id="KW-1133">Transmembrane helix</keyword>
<feature type="transmembrane region" description="Helical" evidence="7">
    <location>
        <begin position="49"/>
        <end position="80"/>
    </location>
</feature>
<dbReference type="Proteomes" id="UP000654257">
    <property type="component" value="Unassembled WGS sequence"/>
</dbReference>
<evidence type="ECO:0000256" key="2">
    <source>
        <dbReference type="ARBA" id="ARBA00022475"/>
    </source>
</evidence>
<evidence type="ECO:0000313" key="9">
    <source>
        <dbReference type="EMBL" id="GGG16814.1"/>
    </source>
</evidence>
<feature type="transmembrane region" description="Helical" evidence="7">
    <location>
        <begin position="325"/>
        <end position="353"/>
    </location>
</feature>
<reference evidence="9" key="1">
    <citation type="journal article" date="2014" name="Int. J. Syst. Evol. Microbiol.">
        <title>Complete genome sequence of Corynebacterium casei LMG S-19264T (=DSM 44701T), isolated from a smear-ripened cheese.</title>
        <authorList>
            <consortium name="US DOE Joint Genome Institute (JGI-PGF)"/>
            <person name="Walter F."/>
            <person name="Albersmeier A."/>
            <person name="Kalinowski J."/>
            <person name="Ruckert C."/>
        </authorList>
    </citation>
    <scope>NUCLEOTIDE SEQUENCE</scope>
    <source>
        <strain evidence="9">CCM 7905</strain>
    </source>
</reference>
<keyword evidence="5 7" id="KW-0472">Membrane</keyword>
<dbReference type="PANTHER" id="PTHR30572">
    <property type="entry name" value="MEMBRANE COMPONENT OF TRANSPORTER-RELATED"/>
    <property type="match status" value="1"/>
</dbReference>
<evidence type="ECO:0000256" key="1">
    <source>
        <dbReference type="ARBA" id="ARBA00004651"/>
    </source>
</evidence>
<evidence type="ECO:0000256" key="6">
    <source>
        <dbReference type="ARBA" id="ARBA00038076"/>
    </source>
</evidence>
<reference evidence="9" key="2">
    <citation type="submission" date="2020-09" db="EMBL/GenBank/DDBJ databases">
        <authorList>
            <person name="Sun Q."/>
            <person name="Sedlacek I."/>
        </authorList>
    </citation>
    <scope>NUCLEOTIDE SEQUENCE</scope>
    <source>
        <strain evidence="9">CCM 7905</strain>
    </source>
</reference>
<dbReference type="InterPro" id="IPR050250">
    <property type="entry name" value="Macrolide_Exporter_MacB"/>
</dbReference>
<sequence length="459" mass="46806">MRAMTGATERDHGASTLVTAMASFFGVVLIQATAFLLDIFGTDGEGAVAVALYCVAMVFILLALYVAAIVTANTFATIVAGRTKTIALLRLLGASGSDLRRSVSREGLSVGAFGSVVGLVVGVATSHLARAVGVSTGALPDLPYTLIQPLTALPVVIVVGTTWAASHVGAKRVLEVTPIEAAGVVIESGDVHPRARRVRTTMSIVLIAGGAILLGLGVLVGSLTPAGVLVAFFGGVFSFTGVLVGAHRIVPSVLGLVGLLAGRTPSARLAAANATRYPERSTRTALGLLIGVTLVVTFAVAMYSYRAMLSEQFSEESLDRSLAVTVGIMTGLIGFSGVIAAVGMTNNLSLSILQRTRELGLLRALGFTRRQISGMIVSESAQLVIASVGFGLILGIVYGWAAAQSLLGSIARSGIAAPTLPWTLIAGTVVCAALLAVGASLIPARRANAIPPVVALADA</sequence>
<proteinExistence type="inferred from homology"/>
<comment type="caution">
    <text evidence="9">The sequence shown here is derived from an EMBL/GenBank/DDBJ whole genome shotgun (WGS) entry which is preliminary data.</text>
</comment>
<comment type="subcellular location">
    <subcellularLocation>
        <location evidence="1">Cell membrane</location>
        <topology evidence="1">Multi-pass membrane protein</topology>
    </subcellularLocation>
</comment>
<keyword evidence="3 7" id="KW-0812">Transmembrane</keyword>
<keyword evidence="10" id="KW-1185">Reference proteome</keyword>
<gene>
    <name evidence="9" type="ORF">GCM10007304_33690</name>
</gene>
<organism evidence="9 10">
    <name type="scientific">Rhodococcoides trifolii</name>
    <dbReference type="NCBI Taxonomy" id="908250"/>
    <lineage>
        <taxon>Bacteria</taxon>
        <taxon>Bacillati</taxon>
        <taxon>Actinomycetota</taxon>
        <taxon>Actinomycetes</taxon>
        <taxon>Mycobacteriales</taxon>
        <taxon>Nocardiaceae</taxon>
        <taxon>Rhodococcoides</taxon>
    </lineage>
</organism>
<feature type="domain" description="ABC3 transporter permease C-terminal" evidence="8">
    <location>
        <begin position="333"/>
        <end position="449"/>
    </location>
</feature>
<dbReference type="GO" id="GO:0005886">
    <property type="term" value="C:plasma membrane"/>
    <property type="evidence" value="ECO:0007669"/>
    <property type="project" value="UniProtKB-SubCell"/>
</dbReference>
<dbReference type="GO" id="GO:0022857">
    <property type="term" value="F:transmembrane transporter activity"/>
    <property type="evidence" value="ECO:0007669"/>
    <property type="project" value="TreeGrafter"/>
</dbReference>
<evidence type="ECO:0000256" key="5">
    <source>
        <dbReference type="ARBA" id="ARBA00023136"/>
    </source>
</evidence>
<dbReference type="AlphaFoldDB" id="A0A917LF11"/>
<dbReference type="RefSeq" id="WP_188545966.1">
    <property type="nucleotide sequence ID" value="NZ_BMCU01000003.1"/>
</dbReference>
<feature type="transmembrane region" description="Helical" evidence="7">
    <location>
        <begin position="146"/>
        <end position="165"/>
    </location>
</feature>
<accession>A0A917LF11</accession>
<dbReference type="InterPro" id="IPR003838">
    <property type="entry name" value="ABC3_permease_C"/>
</dbReference>
<dbReference type="PANTHER" id="PTHR30572:SF4">
    <property type="entry name" value="ABC TRANSPORTER PERMEASE YTRF"/>
    <property type="match status" value="1"/>
</dbReference>
<feature type="transmembrane region" description="Helical" evidence="7">
    <location>
        <begin position="107"/>
        <end position="126"/>
    </location>
</feature>
<feature type="transmembrane region" description="Helical" evidence="7">
    <location>
        <begin position="12"/>
        <end position="37"/>
    </location>
</feature>
<comment type="similarity">
    <text evidence="6">Belongs to the ABC-4 integral membrane protein family.</text>
</comment>
<evidence type="ECO:0000313" key="10">
    <source>
        <dbReference type="Proteomes" id="UP000654257"/>
    </source>
</evidence>
<name>A0A917LF11_9NOCA</name>
<dbReference type="Pfam" id="PF02687">
    <property type="entry name" value="FtsX"/>
    <property type="match status" value="2"/>
</dbReference>
<feature type="transmembrane region" description="Helical" evidence="7">
    <location>
        <begin position="285"/>
        <end position="305"/>
    </location>
</feature>
<keyword evidence="2" id="KW-1003">Cell membrane</keyword>